<protein>
    <submittedName>
        <fullName evidence="1">Uncharacterized protein</fullName>
    </submittedName>
</protein>
<dbReference type="PANTHER" id="PTHR34054:SF6">
    <property type="entry name" value="TRANSMEMBRANE PROTEIN"/>
    <property type="match status" value="1"/>
</dbReference>
<dbReference type="InterPro" id="IPR045884">
    <property type="entry name" value="At5g59350-like"/>
</dbReference>
<accession>A0A6A6N935</accession>
<organism evidence="1 2">
    <name type="scientific">Hevea brasiliensis</name>
    <name type="common">Para rubber tree</name>
    <name type="synonym">Siphonia brasiliensis</name>
    <dbReference type="NCBI Taxonomy" id="3981"/>
    <lineage>
        <taxon>Eukaryota</taxon>
        <taxon>Viridiplantae</taxon>
        <taxon>Streptophyta</taxon>
        <taxon>Embryophyta</taxon>
        <taxon>Tracheophyta</taxon>
        <taxon>Spermatophyta</taxon>
        <taxon>Magnoliopsida</taxon>
        <taxon>eudicotyledons</taxon>
        <taxon>Gunneridae</taxon>
        <taxon>Pentapetalae</taxon>
        <taxon>rosids</taxon>
        <taxon>fabids</taxon>
        <taxon>Malpighiales</taxon>
        <taxon>Euphorbiaceae</taxon>
        <taxon>Crotonoideae</taxon>
        <taxon>Micrandreae</taxon>
        <taxon>Hevea</taxon>
    </lineage>
</organism>
<dbReference type="OrthoDB" id="1707227at2759"/>
<reference evidence="1 2" key="1">
    <citation type="journal article" date="2020" name="Mol. Plant">
        <title>The Chromosome-Based Rubber Tree Genome Provides New Insights into Spurge Genome Evolution and Rubber Biosynthesis.</title>
        <authorList>
            <person name="Liu J."/>
            <person name="Shi C."/>
            <person name="Shi C.C."/>
            <person name="Li W."/>
            <person name="Zhang Q.J."/>
            <person name="Zhang Y."/>
            <person name="Li K."/>
            <person name="Lu H.F."/>
            <person name="Shi C."/>
            <person name="Zhu S.T."/>
            <person name="Xiao Z.Y."/>
            <person name="Nan H."/>
            <person name="Yue Y."/>
            <person name="Zhu X.G."/>
            <person name="Wu Y."/>
            <person name="Hong X.N."/>
            <person name="Fan G.Y."/>
            <person name="Tong Y."/>
            <person name="Zhang D."/>
            <person name="Mao C.L."/>
            <person name="Liu Y.L."/>
            <person name="Hao S.J."/>
            <person name="Liu W.Q."/>
            <person name="Lv M.Q."/>
            <person name="Zhang H.B."/>
            <person name="Liu Y."/>
            <person name="Hu-Tang G.R."/>
            <person name="Wang J.P."/>
            <person name="Wang J.H."/>
            <person name="Sun Y.H."/>
            <person name="Ni S.B."/>
            <person name="Chen W.B."/>
            <person name="Zhang X.C."/>
            <person name="Jiao Y.N."/>
            <person name="Eichler E.E."/>
            <person name="Li G.H."/>
            <person name="Liu X."/>
            <person name="Gao L.Z."/>
        </authorList>
    </citation>
    <scope>NUCLEOTIDE SEQUENCE [LARGE SCALE GENOMIC DNA]</scope>
    <source>
        <strain evidence="2">cv. GT1</strain>
        <tissue evidence="1">Leaf</tissue>
    </source>
</reference>
<comment type="caution">
    <text evidence="1">The sequence shown here is derived from an EMBL/GenBank/DDBJ whole genome shotgun (WGS) entry which is preliminary data.</text>
</comment>
<evidence type="ECO:0000313" key="2">
    <source>
        <dbReference type="Proteomes" id="UP000467840"/>
    </source>
</evidence>
<dbReference type="Proteomes" id="UP000467840">
    <property type="component" value="Chromosome 11"/>
</dbReference>
<name>A0A6A6N935_HEVBR</name>
<evidence type="ECO:0000313" key="1">
    <source>
        <dbReference type="EMBL" id="KAF2321907.1"/>
    </source>
</evidence>
<gene>
    <name evidence="1" type="ORF">GH714_004361</name>
</gene>
<proteinExistence type="predicted"/>
<sequence length="306" mass="34391">MASVSGLGIGLSLVFGCLLLALVAELYYLLWWKKRVTNGEVEDEDYSSNYAKEFFDLICWKKPSSLQVNNTIQDRVRDPEAHGQEPDLELGTSKDLLLKAFGEESVESELMRLHNLAGPPRFLFTINEETKEDLESEDGKSRGDRRSRTRSLSDLIVAVDTPFLTPLASPRLKSPPLDSYNQHGFNPLFESSTDAEINRLRSSPPPKFKFLREAEEKLFRKLMEEAEKRAAKNCASVQDSGIKPPNSTMITEETKGSFLGFIVSKNNKERDILNHLPQYPSSSSQVLPLASSPTAFRPLDKKPTSH</sequence>
<keyword evidence="2" id="KW-1185">Reference proteome</keyword>
<dbReference type="EMBL" id="JAAGAX010000002">
    <property type="protein sequence ID" value="KAF2321907.1"/>
    <property type="molecule type" value="Genomic_DNA"/>
</dbReference>
<dbReference type="AlphaFoldDB" id="A0A6A6N935"/>
<dbReference type="PANTHER" id="PTHR34054">
    <property type="entry name" value="EXPRESSED PROTEIN"/>
    <property type="match status" value="1"/>
</dbReference>